<dbReference type="AlphaFoldDB" id="A0A517ZSC7"/>
<accession>A0A517ZSC7</accession>
<organism evidence="7 8">
    <name type="scientific">Symmachiella dynata</name>
    <dbReference type="NCBI Taxonomy" id="2527995"/>
    <lineage>
        <taxon>Bacteria</taxon>
        <taxon>Pseudomonadati</taxon>
        <taxon>Planctomycetota</taxon>
        <taxon>Planctomycetia</taxon>
        <taxon>Planctomycetales</taxon>
        <taxon>Planctomycetaceae</taxon>
        <taxon>Symmachiella</taxon>
    </lineage>
</organism>
<evidence type="ECO:0000313" key="7">
    <source>
        <dbReference type="EMBL" id="QDU45402.1"/>
    </source>
</evidence>
<evidence type="ECO:0000259" key="6">
    <source>
        <dbReference type="Pfam" id="PF01258"/>
    </source>
</evidence>
<evidence type="ECO:0000256" key="3">
    <source>
        <dbReference type="ARBA" id="ARBA00022833"/>
    </source>
</evidence>
<keyword evidence="8" id="KW-1185">Reference proteome</keyword>
<keyword evidence="2" id="KW-0863">Zinc-finger</keyword>
<protein>
    <submittedName>
        <fullName evidence="7">General stress protein 16O</fullName>
    </submittedName>
</protein>
<dbReference type="PANTHER" id="PTHR33823">
    <property type="entry name" value="RNA POLYMERASE-BINDING TRANSCRIPTION FACTOR DKSA-RELATED"/>
    <property type="match status" value="1"/>
</dbReference>
<dbReference type="Proteomes" id="UP000319383">
    <property type="component" value="Chromosome"/>
</dbReference>
<dbReference type="RefSeq" id="WP_197534309.1">
    <property type="nucleotide sequence ID" value="NZ_CP036276.1"/>
</dbReference>
<keyword evidence="3" id="KW-0862">Zinc</keyword>
<feature type="region of interest" description="Disordered" evidence="5">
    <location>
        <begin position="25"/>
        <end position="49"/>
    </location>
</feature>
<feature type="domain" description="Zinc finger DksA/TraR C4-type" evidence="6">
    <location>
        <begin position="78"/>
        <end position="112"/>
    </location>
</feature>
<gene>
    <name evidence="7" type="primary">yocK_1</name>
    <name evidence="7" type="ORF">Mal52_38960</name>
</gene>
<dbReference type="InterPro" id="IPR000962">
    <property type="entry name" value="Znf_DskA_TraR"/>
</dbReference>
<dbReference type="KEGG" id="sdyn:Mal52_38960"/>
<dbReference type="Gene3D" id="1.20.120.910">
    <property type="entry name" value="DksA, coiled-coil domain"/>
    <property type="match status" value="1"/>
</dbReference>
<evidence type="ECO:0000313" key="8">
    <source>
        <dbReference type="Proteomes" id="UP000319383"/>
    </source>
</evidence>
<dbReference type="InterPro" id="IPR037187">
    <property type="entry name" value="DnaK_N"/>
</dbReference>
<feature type="zinc finger region" description="dksA C4-type" evidence="4">
    <location>
        <begin position="83"/>
        <end position="107"/>
    </location>
</feature>
<evidence type="ECO:0000256" key="1">
    <source>
        <dbReference type="ARBA" id="ARBA00022723"/>
    </source>
</evidence>
<reference evidence="7 8" key="1">
    <citation type="submission" date="2019-02" db="EMBL/GenBank/DDBJ databases">
        <title>Deep-cultivation of Planctomycetes and their phenomic and genomic characterization uncovers novel biology.</title>
        <authorList>
            <person name="Wiegand S."/>
            <person name="Jogler M."/>
            <person name="Boedeker C."/>
            <person name="Pinto D."/>
            <person name="Vollmers J."/>
            <person name="Rivas-Marin E."/>
            <person name="Kohn T."/>
            <person name="Peeters S.H."/>
            <person name="Heuer A."/>
            <person name="Rast P."/>
            <person name="Oberbeckmann S."/>
            <person name="Bunk B."/>
            <person name="Jeske O."/>
            <person name="Meyerdierks A."/>
            <person name="Storesund J.E."/>
            <person name="Kallscheuer N."/>
            <person name="Luecker S."/>
            <person name="Lage O.M."/>
            <person name="Pohl T."/>
            <person name="Merkel B.J."/>
            <person name="Hornburger P."/>
            <person name="Mueller R.-W."/>
            <person name="Bruemmer F."/>
            <person name="Labrenz M."/>
            <person name="Spormann A.M."/>
            <person name="Op den Camp H."/>
            <person name="Overmann J."/>
            <person name="Amann R."/>
            <person name="Jetten M.S.M."/>
            <person name="Mascher T."/>
            <person name="Medema M.H."/>
            <person name="Devos D.P."/>
            <person name="Kaster A.-K."/>
            <person name="Ovreas L."/>
            <person name="Rohde M."/>
            <person name="Galperin M.Y."/>
            <person name="Jogler C."/>
        </authorList>
    </citation>
    <scope>NUCLEOTIDE SEQUENCE [LARGE SCALE GENOMIC DNA]</scope>
    <source>
        <strain evidence="7 8">Mal52</strain>
    </source>
</reference>
<dbReference type="InterPro" id="IPR020458">
    <property type="entry name" value="Znf_DskA_TraR_CS"/>
</dbReference>
<dbReference type="PROSITE" id="PS01102">
    <property type="entry name" value="ZF_DKSA_1"/>
    <property type="match status" value="1"/>
</dbReference>
<dbReference type="PROSITE" id="PS51128">
    <property type="entry name" value="ZF_DKSA_2"/>
    <property type="match status" value="1"/>
</dbReference>
<dbReference type="EMBL" id="CP036276">
    <property type="protein sequence ID" value="QDU45402.1"/>
    <property type="molecule type" value="Genomic_DNA"/>
</dbReference>
<proteinExistence type="predicted"/>
<dbReference type="SUPFAM" id="SSF57716">
    <property type="entry name" value="Glucocorticoid receptor-like (DNA-binding domain)"/>
    <property type="match status" value="1"/>
</dbReference>
<name>A0A517ZSC7_9PLAN</name>
<evidence type="ECO:0000256" key="4">
    <source>
        <dbReference type="PROSITE-ProRule" id="PRU00510"/>
    </source>
</evidence>
<evidence type="ECO:0000256" key="5">
    <source>
        <dbReference type="SAM" id="MobiDB-lite"/>
    </source>
</evidence>
<keyword evidence="1" id="KW-0479">Metal-binding</keyword>
<dbReference type="SUPFAM" id="SSF109635">
    <property type="entry name" value="DnaK suppressor protein DksA, alpha-hairpin domain"/>
    <property type="match status" value="1"/>
</dbReference>
<evidence type="ECO:0000256" key="2">
    <source>
        <dbReference type="ARBA" id="ARBA00022771"/>
    </source>
</evidence>
<dbReference type="PANTHER" id="PTHR33823:SF4">
    <property type="entry name" value="GENERAL STRESS PROTEIN 16O"/>
    <property type="match status" value="1"/>
</dbReference>
<dbReference type="Pfam" id="PF01258">
    <property type="entry name" value="zf-dskA_traR"/>
    <property type="match status" value="1"/>
</dbReference>
<dbReference type="GO" id="GO:0008270">
    <property type="term" value="F:zinc ion binding"/>
    <property type="evidence" value="ECO:0007669"/>
    <property type="project" value="UniProtKB-KW"/>
</dbReference>
<sequence length="148" mass="16766">MTRKDALLRLHENLMQKRDDLREKLAEDLSSLGPSTSPGDICDEASEGSKKEIDSQLAALESRELTQIETAIKLIRLGRYGMCEDCETKIPVARLKALPYTPLCIDCQRKRELLGTDFDDFDADWESVFELEGSNKDRDLSISDLDLK</sequence>